<evidence type="ECO:0000256" key="2">
    <source>
        <dbReference type="ARBA" id="ARBA00022676"/>
    </source>
</evidence>
<protein>
    <recommendedName>
        <fullName evidence="5">Glycosyltransferase</fullName>
        <ecNumber evidence="5">2.4.1.-</ecNumber>
    </recommendedName>
</protein>
<accession>A0AA88CR97</accession>
<gene>
    <name evidence="6" type="ORF">TIFTF001_001305</name>
</gene>
<dbReference type="EMBL" id="BTGU01000001">
    <property type="protein sequence ID" value="GMN26472.1"/>
    <property type="molecule type" value="Genomic_DNA"/>
</dbReference>
<sequence>MKLKMAEMRSSITSSSSRRRSEKEVVMFPFMAQGHIIPFLALALQIESKKSFSITFVNTPLNIRKLRSTLPHNSSIRLLEIPFSSSDHGLPPNSENTDVLPYPYVIRLLEASTSLKPAFQKILQDRKPLCVIADLFFGWTASVAKELGIFHVVFSGCSGFGLACYCSLWLNLPHRKINDGSDGYFSLPDFEEANKIHMSQLPLNISEANGEDAWSKFQFQNLSHWFNSDGMLFNTVSGFDQLGLMYFRRKFNRPVWPIGPVLLPSESRASVGKQTEFTSMVCREWLDSKPLNSVLYVSFGSMNTISPSQMMELATALDRCNKNFIWVVRPPIGFDINSEFKAEEWLPEGFEERVKGRGLLVQSWAPQVEILSHNAVSAFLSHCGWNSAIESLSNGVPMLAWPMAAEQFFNAVLLEREVGVCVEVARGKMCEVRHQDLVDKIELVMSNRDKGSEMRKKASELKDMIEIAVKDDDEEISGLKGSSSKALDDFFCAAMAYETEQYSMK</sequence>
<keyword evidence="7" id="KW-1185">Reference proteome</keyword>
<dbReference type="FunFam" id="3.40.50.2000:FF:000064">
    <property type="entry name" value="Glycosyltransferase"/>
    <property type="match status" value="1"/>
</dbReference>
<dbReference type="PANTHER" id="PTHR48047:SF61">
    <property type="entry name" value="OS04G0273600 PROTEIN"/>
    <property type="match status" value="1"/>
</dbReference>
<evidence type="ECO:0000256" key="3">
    <source>
        <dbReference type="ARBA" id="ARBA00022679"/>
    </source>
</evidence>
<comment type="caution">
    <text evidence="6">The sequence shown here is derived from an EMBL/GenBank/DDBJ whole genome shotgun (WGS) entry which is preliminary data.</text>
</comment>
<dbReference type="InterPro" id="IPR035595">
    <property type="entry name" value="UDP_glycos_trans_CS"/>
</dbReference>
<proteinExistence type="inferred from homology"/>
<dbReference type="Pfam" id="PF00201">
    <property type="entry name" value="UDPGT"/>
    <property type="match status" value="1"/>
</dbReference>
<dbReference type="PROSITE" id="PS00375">
    <property type="entry name" value="UDPGT"/>
    <property type="match status" value="1"/>
</dbReference>
<dbReference type="GO" id="GO:0035251">
    <property type="term" value="F:UDP-glucosyltransferase activity"/>
    <property type="evidence" value="ECO:0007669"/>
    <property type="project" value="TreeGrafter"/>
</dbReference>
<organism evidence="6 7">
    <name type="scientific">Ficus carica</name>
    <name type="common">Common fig</name>
    <dbReference type="NCBI Taxonomy" id="3494"/>
    <lineage>
        <taxon>Eukaryota</taxon>
        <taxon>Viridiplantae</taxon>
        <taxon>Streptophyta</taxon>
        <taxon>Embryophyta</taxon>
        <taxon>Tracheophyta</taxon>
        <taxon>Spermatophyta</taxon>
        <taxon>Magnoliopsida</taxon>
        <taxon>eudicotyledons</taxon>
        <taxon>Gunneridae</taxon>
        <taxon>Pentapetalae</taxon>
        <taxon>rosids</taxon>
        <taxon>fabids</taxon>
        <taxon>Rosales</taxon>
        <taxon>Moraceae</taxon>
        <taxon>Ficeae</taxon>
        <taxon>Ficus</taxon>
    </lineage>
</organism>
<evidence type="ECO:0000256" key="5">
    <source>
        <dbReference type="RuleBase" id="RU362057"/>
    </source>
</evidence>
<dbReference type="SUPFAM" id="SSF53756">
    <property type="entry name" value="UDP-Glycosyltransferase/glycogen phosphorylase"/>
    <property type="match status" value="1"/>
</dbReference>
<dbReference type="FunFam" id="3.40.50.2000:FF:000103">
    <property type="entry name" value="Glycosyltransferase"/>
    <property type="match status" value="1"/>
</dbReference>
<reference evidence="6" key="1">
    <citation type="submission" date="2023-07" db="EMBL/GenBank/DDBJ databases">
        <title>draft genome sequence of fig (Ficus carica).</title>
        <authorList>
            <person name="Takahashi T."/>
            <person name="Nishimura K."/>
        </authorList>
    </citation>
    <scope>NUCLEOTIDE SEQUENCE</scope>
</reference>
<dbReference type="CDD" id="cd03784">
    <property type="entry name" value="GT1_Gtf-like"/>
    <property type="match status" value="1"/>
</dbReference>
<evidence type="ECO:0000256" key="1">
    <source>
        <dbReference type="ARBA" id="ARBA00009995"/>
    </source>
</evidence>
<dbReference type="Proteomes" id="UP001187192">
    <property type="component" value="Unassembled WGS sequence"/>
</dbReference>
<evidence type="ECO:0000256" key="4">
    <source>
        <dbReference type="RuleBase" id="RU003718"/>
    </source>
</evidence>
<dbReference type="EC" id="2.4.1.-" evidence="5"/>
<dbReference type="Gramene" id="FCD_00015958-RA">
    <property type="protein sequence ID" value="FCD_00015958-RA:cds"/>
    <property type="gene ID" value="FCD_00015958"/>
</dbReference>
<dbReference type="InterPro" id="IPR002213">
    <property type="entry name" value="UDP_glucos_trans"/>
</dbReference>
<evidence type="ECO:0000313" key="7">
    <source>
        <dbReference type="Proteomes" id="UP001187192"/>
    </source>
</evidence>
<dbReference type="Gene3D" id="3.40.50.2000">
    <property type="entry name" value="Glycogen Phosphorylase B"/>
    <property type="match status" value="2"/>
</dbReference>
<name>A0AA88CR97_FICCA</name>
<keyword evidence="2 4" id="KW-0328">Glycosyltransferase</keyword>
<dbReference type="PANTHER" id="PTHR48047">
    <property type="entry name" value="GLYCOSYLTRANSFERASE"/>
    <property type="match status" value="1"/>
</dbReference>
<comment type="similarity">
    <text evidence="1 4">Belongs to the UDP-glycosyltransferase family.</text>
</comment>
<keyword evidence="3 4" id="KW-0808">Transferase</keyword>
<dbReference type="AlphaFoldDB" id="A0AA88CR97"/>
<evidence type="ECO:0000313" key="6">
    <source>
        <dbReference type="EMBL" id="GMN26472.1"/>
    </source>
</evidence>